<reference evidence="1 2" key="1">
    <citation type="submission" date="2020-02" db="EMBL/GenBank/DDBJ databases">
        <title>Characterization of phylogenetic diversity of novel bifidobacterial species isolated in Czech ZOOs.</title>
        <authorList>
            <person name="Lugli G.A."/>
            <person name="Vera N.B."/>
            <person name="Ventura M."/>
        </authorList>
    </citation>
    <scope>NUCLEOTIDE SEQUENCE [LARGE SCALE GENOMIC DNA]</scope>
    <source>
        <strain evidence="1 2">DSM 109958</strain>
    </source>
</reference>
<sequence length="88" mass="10072">MRSERASRRYESAYLPILAIRVPRIGRYARIVGAADPNMPPKPRRMQAQTPESASTCITYTLRLRFLASVRLISPWSAMSWMMRSSIA</sequence>
<keyword evidence="2" id="KW-1185">Reference proteome</keyword>
<dbReference type="Proteomes" id="UP000588277">
    <property type="component" value="Unassembled WGS sequence"/>
</dbReference>
<accession>A0A7Y0HY30</accession>
<comment type="caution">
    <text evidence="1">The sequence shown here is derived from an EMBL/GenBank/DDBJ whole genome shotgun (WGS) entry which is preliminary data.</text>
</comment>
<dbReference type="AlphaFoldDB" id="A0A7Y0HY30"/>
<evidence type="ECO:0000313" key="2">
    <source>
        <dbReference type="Proteomes" id="UP000588277"/>
    </source>
</evidence>
<organism evidence="1 2">
    <name type="scientific">Bifidobacterium moraviense</name>
    <dbReference type="NCBI Taxonomy" id="2675323"/>
    <lineage>
        <taxon>Bacteria</taxon>
        <taxon>Bacillati</taxon>
        <taxon>Actinomycetota</taxon>
        <taxon>Actinomycetes</taxon>
        <taxon>Bifidobacteriales</taxon>
        <taxon>Bifidobacteriaceae</taxon>
        <taxon>Bifidobacterium</taxon>
    </lineage>
</organism>
<proteinExistence type="predicted"/>
<name>A0A7Y0HY30_9BIFI</name>
<gene>
    <name evidence="1" type="ORF">G1C96_1440</name>
</gene>
<protein>
    <submittedName>
        <fullName evidence="1">Uncharacterized protein</fullName>
    </submittedName>
</protein>
<evidence type="ECO:0000313" key="1">
    <source>
        <dbReference type="EMBL" id="NMN00861.1"/>
    </source>
</evidence>
<dbReference type="EMBL" id="JAAIIH010000011">
    <property type="protein sequence ID" value="NMN00861.1"/>
    <property type="molecule type" value="Genomic_DNA"/>
</dbReference>